<dbReference type="PANTHER" id="PTHR43084:SF1">
    <property type="entry name" value="PERSULFIDE DIOXYGENASE ETHE1, MITOCHONDRIAL"/>
    <property type="match status" value="1"/>
</dbReference>
<reference evidence="3 4" key="1">
    <citation type="submission" date="2017-09" db="EMBL/GenBank/DDBJ databases">
        <title>Comparative genomics of rhizobia isolated from Phaseolus vulgaris in China.</title>
        <authorList>
            <person name="Tong W."/>
        </authorList>
    </citation>
    <scope>NUCLEOTIDE SEQUENCE [LARGE SCALE GENOMIC DNA]</scope>
    <source>
        <strain evidence="3 4">PCH1</strain>
    </source>
</reference>
<evidence type="ECO:0000313" key="4">
    <source>
        <dbReference type="Proteomes" id="UP000220353"/>
    </source>
</evidence>
<dbReference type="GO" id="GO:0046872">
    <property type="term" value="F:metal ion binding"/>
    <property type="evidence" value="ECO:0007669"/>
    <property type="project" value="UniProtKB-KW"/>
</dbReference>
<dbReference type="InterPro" id="IPR001279">
    <property type="entry name" value="Metallo-B-lactamas"/>
</dbReference>
<dbReference type="SUPFAM" id="SSF56281">
    <property type="entry name" value="Metallo-hydrolase/oxidoreductase"/>
    <property type="match status" value="1"/>
</dbReference>
<dbReference type="SMART" id="SM00849">
    <property type="entry name" value="Lactamase_B"/>
    <property type="match status" value="1"/>
</dbReference>
<name>A0A2A6LWA8_RHIFR</name>
<dbReference type="Gene3D" id="3.60.15.10">
    <property type="entry name" value="Ribonuclease Z/Hydroxyacylglutathione hydrolase-like"/>
    <property type="match status" value="1"/>
</dbReference>
<dbReference type="GO" id="GO:0070813">
    <property type="term" value="P:hydrogen sulfide metabolic process"/>
    <property type="evidence" value="ECO:0007669"/>
    <property type="project" value="TreeGrafter"/>
</dbReference>
<dbReference type="EMBL" id="NWTC01000013">
    <property type="protein sequence ID" value="PDT46429.1"/>
    <property type="molecule type" value="Genomic_DNA"/>
</dbReference>
<keyword evidence="3" id="KW-0378">Hydrolase</keyword>
<dbReference type="InterPro" id="IPR036866">
    <property type="entry name" value="RibonucZ/Hydroxyglut_hydro"/>
</dbReference>
<accession>A0A2A6LWA8</accession>
<keyword evidence="1" id="KW-0479">Metal-binding</keyword>
<dbReference type="CDD" id="cd07724">
    <property type="entry name" value="POD-like_MBL-fold"/>
    <property type="match status" value="1"/>
</dbReference>
<feature type="domain" description="Metallo-beta-lactamase" evidence="2">
    <location>
        <begin position="11"/>
        <end position="175"/>
    </location>
</feature>
<dbReference type="GO" id="GO:0050313">
    <property type="term" value="F:sulfur dioxygenase activity"/>
    <property type="evidence" value="ECO:0007669"/>
    <property type="project" value="InterPro"/>
</dbReference>
<dbReference type="InterPro" id="IPR051682">
    <property type="entry name" value="Mito_Persulfide_Diox"/>
</dbReference>
<proteinExistence type="predicted"/>
<dbReference type="AlphaFoldDB" id="A0A2A6LWA8"/>
<evidence type="ECO:0000256" key="1">
    <source>
        <dbReference type="ARBA" id="ARBA00022723"/>
    </source>
</evidence>
<dbReference type="Proteomes" id="UP000220353">
    <property type="component" value="Unassembled WGS sequence"/>
</dbReference>
<evidence type="ECO:0000259" key="2">
    <source>
        <dbReference type="SMART" id="SM00849"/>
    </source>
</evidence>
<evidence type="ECO:0000313" key="3">
    <source>
        <dbReference type="EMBL" id="PDT46429.1"/>
    </source>
</evidence>
<dbReference type="GO" id="GO:0016787">
    <property type="term" value="F:hydrolase activity"/>
    <property type="evidence" value="ECO:0007669"/>
    <property type="project" value="UniProtKB-KW"/>
</dbReference>
<dbReference type="GO" id="GO:0006749">
    <property type="term" value="P:glutathione metabolic process"/>
    <property type="evidence" value="ECO:0007669"/>
    <property type="project" value="InterPro"/>
</dbReference>
<gene>
    <name evidence="3" type="ORF">CO661_17625</name>
</gene>
<dbReference type="PANTHER" id="PTHR43084">
    <property type="entry name" value="PERSULFIDE DIOXYGENASE ETHE1"/>
    <property type="match status" value="1"/>
</dbReference>
<protein>
    <submittedName>
        <fullName evidence="3">MBL fold metallo-hydrolase</fullName>
    </submittedName>
</protein>
<sequence>MIVRQFLHTDPVGISAAGGRASGAAIDPAGEVEPYPRAAEQTGMRILYIIGTHVHADHVSFGGVLADVAGTVLSAKSNVSLPFKPVHDGDELELGNVVLKVLYTPGHAPEHIRLLVTDLARPQQPWFVVTGHTLIVGDLGRTELAVSAEEGTKDLFRSIERLKALADYLVIMPGAYARSVCGRSLSSRPSSTTGFEKQFNKAFRIETEEEFVVFMTKDIPLAWPRAAQLRAIHSGAA</sequence>
<organism evidence="3 4">
    <name type="scientific">Rhizobium fredii</name>
    <name type="common">Sinorhizobium fredii</name>
    <dbReference type="NCBI Taxonomy" id="380"/>
    <lineage>
        <taxon>Bacteria</taxon>
        <taxon>Pseudomonadati</taxon>
        <taxon>Pseudomonadota</taxon>
        <taxon>Alphaproteobacteria</taxon>
        <taxon>Hyphomicrobiales</taxon>
        <taxon>Rhizobiaceae</taxon>
        <taxon>Sinorhizobium/Ensifer group</taxon>
        <taxon>Sinorhizobium</taxon>
    </lineage>
</organism>
<dbReference type="InterPro" id="IPR044528">
    <property type="entry name" value="POD-like_MBL-fold"/>
</dbReference>
<comment type="caution">
    <text evidence="3">The sequence shown here is derived from an EMBL/GenBank/DDBJ whole genome shotgun (WGS) entry which is preliminary data.</text>
</comment>
<dbReference type="RefSeq" id="WP_097587214.1">
    <property type="nucleotide sequence ID" value="NZ_NWTC01000013.1"/>
</dbReference>